<evidence type="ECO:0000313" key="4">
    <source>
        <dbReference type="Proteomes" id="UP000614601"/>
    </source>
</evidence>
<keyword evidence="4" id="KW-1185">Reference proteome</keyword>
<feature type="chain" id="PRO_5044131657" evidence="2">
    <location>
        <begin position="21"/>
        <end position="130"/>
    </location>
</feature>
<evidence type="ECO:0000313" key="3">
    <source>
        <dbReference type="EMBL" id="CAD5213989.1"/>
    </source>
</evidence>
<gene>
    <name evidence="3" type="ORF">BOKJ2_LOCUS5368</name>
</gene>
<evidence type="ECO:0000256" key="1">
    <source>
        <dbReference type="SAM" id="Phobius"/>
    </source>
</evidence>
<dbReference type="Proteomes" id="UP000783686">
    <property type="component" value="Unassembled WGS sequence"/>
</dbReference>
<comment type="caution">
    <text evidence="3">The sequence shown here is derived from an EMBL/GenBank/DDBJ whole genome shotgun (WGS) entry which is preliminary data.</text>
</comment>
<keyword evidence="1" id="KW-0812">Transmembrane</keyword>
<evidence type="ECO:0000256" key="2">
    <source>
        <dbReference type="SAM" id="SignalP"/>
    </source>
</evidence>
<name>A0A811KGL5_9BILA</name>
<feature type="transmembrane region" description="Helical" evidence="1">
    <location>
        <begin position="46"/>
        <end position="69"/>
    </location>
</feature>
<protein>
    <submittedName>
        <fullName evidence="3">Uncharacterized protein</fullName>
    </submittedName>
</protein>
<feature type="signal peptide" evidence="2">
    <location>
        <begin position="1"/>
        <end position="20"/>
    </location>
</feature>
<accession>A0A811KGL5</accession>
<proteinExistence type="predicted"/>
<dbReference type="EMBL" id="CAJFCW020000003">
    <property type="protein sequence ID" value="CAG9101876.1"/>
    <property type="molecule type" value="Genomic_DNA"/>
</dbReference>
<organism evidence="3 4">
    <name type="scientific">Bursaphelenchus okinawaensis</name>
    <dbReference type="NCBI Taxonomy" id="465554"/>
    <lineage>
        <taxon>Eukaryota</taxon>
        <taxon>Metazoa</taxon>
        <taxon>Ecdysozoa</taxon>
        <taxon>Nematoda</taxon>
        <taxon>Chromadorea</taxon>
        <taxon>Rhabditida</taxon>
        <taxon>Tylenchina</taxon>
        <taxon>Tylenchomorpha</taxon>
        <taxon>Aphelenchoidea</taxon>
        <taxon>Aphelenchoididae</taxon>
        <taxon>Bursaphelenchus</taxon>
    </lineage>
</organism>
<reference evidence="3" key="1">
    <citation type="submission" date="2020-09" db="EMBL/GenBank/DDBJ databases">
        <authorList>
            <person name="Kikuchi T."/>
        </authorList>
    </citation>
    <scope>NUCLEOTIDE SEQUENCE</scope>
    <source>
        <strain evidence="3">SH1</strain>
    </source>
</reference>
<sequence length="130" mass="14859">MPQRSLLFITLAILIDKSLSYGKKPFAYNETDVNRNYEQVRKEINTSSWDVILILMIISVIIVIIACVWDSCRKRPKDTDSLRRDSLTLRPPEKIRHKLTVCALPDGADFTVPIVTIQDEIESDTESDGH</sequence>
<keyword evidence="2" id="KW-0732">Signal</keyword>
<dbReference type="AlphaFoldDB" id="A0A811KGL5"/>
<dbReference type="EMBL" id="CAJFDH010000003">
    <property type="protein sequence ID" value="CAD5213989.1"/>
    <property type="molecule type" value="Genomic_DNA"/>
</dbReference>
<keyword evidence="1" id="KW-1133">Transmembrane helix</keyword>
<dbReference type="Proteomes" id="UP000614601">
    <property type="component" value="Unassembled WGS sequence"/>
</dbReference>
<keyword evidence="1" id="KW-0472">Membrane</keyword>
<dbReference type="OrthoDB" id="10494973at2759"/>